<evidence type="ECO:0000313" key="4">
    <source>
        <dbReference type="EMBL" id="MCW8345977.1"/>
    </source>
</evidence>
<sequence>MKRLLFLFCLLTLSHHATANWNSYKYVEGDSWFAESREDSNTQCKLGAQEFLANEIAKNDNLALMPVRAVVLECFYRDRYKSTYHAYSIKRWNSSDSCPPEGVDYTDRTGRCIPTTPKPPSTCEDEDVQKAIQVDQHACQTGNPDSNHFDTNFSYSCTNTETGFDYTNSCDYPSNGCFVNCGDNTDETPICNPATENCELPPPTEPPTDNGDGNNNGSGGNGNGGGSGTPTDSLCERQPELCQSPEPDDKDHGCEAPPEAPWLCDTPDAKPETPGGVNPNPDNSGVQIEAQNETTQAIRDLNKTNQQTLEQLNHLGELIDQGNESNDNYNTGILSANETTADNTGLILDAINSGLGTANDLLGTEFCELNSNHIDCQAKQPFGKLPTIDDKSPLADVLSPEAITQLKTDSQDLRDQIKAKFKQFSSELSVTTSLPSSGQVNNPELSLTQAGRSVQVSNTYWNDNAGLISGAILAMSALIAFSIVLRRK</sequence>
<evidence type="ECO:0000256" key="1">
    <source>
        <dbReference type="SAM" id="MobiDB-lite"/>
    </source>
</evidence>
<evidence type="ECO:0000256" key="3">
    <source>
        <dbReference type="SAM" id="SignalP"/>
    </source>
</evidence>
<feature type="compositionally biased region" description="Gly residues" evidence="1">
    <location>
        <begin position="214"/>
        <end position="228"/>
    </location>
</feature>
<feature type="region of interest" description="Disordered" evidence="1">
    <location>
        <begin position="196"/>
        <end position="286"/>
    </location>
</feature>
<evidence type="ECO:0000313" key="5">
    <source>
        <dbReference type="Proteomes" id="UP001155587"/>
    </source>
</evidence>
<name>A0A9X3CM50_9VIBR</name>
<proteinExistence type="predicted"/>
<dbReference type="RefSeq" id="WP_265674382.1">
    <property type="nucleotide sequence ID" value="NZ_JAKRRY010000008.1"/>
</dbReference>
<keyword evidence="5" id="KW-1185">Reference proteome</keyword>
<comment type="caution">
    <text evidence="4">The sequence shown here is derived from an EMBL/GenBank/DDBJ whole genome shotgun (WGS) entry which is preliminary data.</text>
</comment>
<feature type="signal peptide" evidence="3">
    <location>
        <begin position="1"/>
        <end position="19"/>
    </location>
</feature>
<dbReference type="EMBL" id="JAKRRY010000008">
    <property type="protein sequence ID" value="MCW8345977.1"/>
    <property type="molecule type" value="Genomic_DNA"/>
</dbReference>
<dbReference type="Proteomes" id="UP001155587">
    <property type="component" value="Unassembled WGS sequence"/>
</dbReference>
<keyword evidence="2" id="KW-0812">Transmembrane</keyword>
<keyword evidence="2" id="KW-0472">Membrane</keyword>
<keyword evidence="2" id="KW-1133">Transmembrane helix</keyword>
<accession>A0A9X3CM50</accession>
<keyword evidence="3" id="KW-0732">Signal</keyword>
<feature type="transmembrane region" description="Helical" evidence="2">
    <location>
        <begin position="465"/>
        <end position="485"/>
    </location>
</feature>
<gene>
    <name evidence="4" type="ORF">MD535_08145</name>
</gene>
<feature type="chain" id="PRO_5040744647" evidence="3">
    <location>
        <begin position="20"/>
        <end position="488"/>
    </location>
</feature>
<reference evidence="4" key="1">
    <citation type="submission" date="2022-02" db="EMBL/GenBank/DDBJ databases">
        <title>Vibrio sp. nov, a new bacterium isolated from seawater.</title>
        <authorList>
            <person name="Yuan Y."/>
        </authorList>
    </citation>
    <scope>NUCLEOTIDE SEQUENCE</scope>
    <source>
        <strain evidence="4">ZSDZ65</strain>
    </source>
</reference>
<evidence type="ECO:0000256" key="2">
    <source>
        <dbReference type="SAM" id="Phobius"/>
    </source>
</evidence>
<dbReference type="AlphaFoldDB" id="A0A9X3CM50"/>
<protein>
    <submittedName>
        <fullName evidence="4">Uncharacterized protein</fullName>
    </submittedName>
</protein>
<organism evidence="4 5">
    <name type="scientific">Vibrio qingdaonensis</name>
    <dbReference type="NCBI Taxonomy" id="2829491"/>
    <lineage>
        <taxon>Bacteria</taxon>
        <taxon>Pseudomonadati</taxon>
        <taxon>Pseudomonadota</taxon>
        <taxon>Gammaproteobacteria</taxon>
        <taxon>Vibrionales</taxon>
        <taxon>Vibrionaceae</taxon>
        <taxon>Vibrio</taxon>
    </lineage>
</organism>